<evidence type="ECO:0000256" key="3">
    <source>
        <dbReference type="ARBA" id="ARBA00022801"/>
    </source>
</evidence>
<keyword evidence="3 6" id="KW-0378">Hydrolase</keyword>
<organism evidence="10 11">
    <name type="scientific">Herbidospora solisilvae</name>
    <dbReference type="NCBI Taxonomy" id="2696284"/>
    <lineage>
        <taxon>Bacteria</taxon>
        <taxon>Bacillati</taxon>
        <taxon>Actinomycetota</taxon>
        <taxon>Actinomycetes</taxon>
        <taxon>Streptosporangiales</taxon>
        <taxon>Streptosporangiaceae</taxon>
        <taxon>Herbidospora</taxon>
    </lineage>
</organism>
<dbReference type="SUPFAM" id="SSF52743">
    <property type="entry name" value="Subtilisin-like"/>
    <property type="match status" value="1"/>
</dbReference>
<evidence type="ECO:0000256" key="8">
    <source>
        <dbReference type="SAM" id="MobiDB-lite"/>
    </source>
</evidence>
<feature type="active site" description="Charge relay system" evidence="5 6">
    <location>
        <position position="471"/>
    </location>
</feature>
<dbReference type="InterPro" id="IPR050131">
    <property type="entry name" value="Peptidase_S8_subtilisin-like"/>
</dbReference>
<dbReference type="EMBL" id="WXEW01000001">
    <property type="protein sequence ID" value="NAS21136.1"/>
    <property type="molecule type" value="Genomic_DNA"/>
</dbReference>
<evidence type="ECO:0000256" key="6">
    <source>
        <dbReference type="PROSITE-ProRule" id="PRU01240"/>
    </source>
</evidence>
<dbReference type="PANTHER" id="PTHR43806:SF11">
    <property type="entry name" value="CEREVISIN-RELATED"/>
    <property type="match status" value="1"/>
</dbReference>
<reference evidence="10 11" key="1">
    <citation type="submission" date="2020-01" db="EMBL/GenBank/DDBJ databases">
        <title>Herbidospora sp. NEAU-GS84 nov., a novel actinomycete isolated from soil.</title>
        <authorList>
            <person name="Han L."/>
        </authorList>
    </citation>
    <scope>NUCLEOTIDE SEQUENCE [LARGE SCALE GENOMIC DNA]</scope>
    <source>
        <strain evidence="10 11">NEAU-GS84</strain>
    </source>
</reference>
<dbReference type="InterPro" id="IPR015500">
    <property type="entry name" value="Peptidase_S8_subtilisin-rel"/>
</dbReference>
<accession>A0A7C9NL41</accession>
<dbReference type="PROSITE" id="PS00138">
    <property type="entry name" value="SUBTILASE_SER"/>
    <property type="match status" value="1"/>
</dbReference>
<dbReference type="GO" id="GO:0004252">
    <property type="term" value="F:serine-type endopeptidase activity"/>
    <property type="evidence" value="ECO:0007669"/>
    <property type="project" value="UniProtKB-UniRule"/>
</dbReference>
<keyword evidence="4 6" id="KW-0720">Serine protease</keyword>
<feature type="region of interest" description="Disordered" evidence="8">
    <location>
        <begin position="339"/>
        <end position="362"/>
    </location>
</feature>
<dbReference type="Proteomes" id="UP000479526">
    <property type="component" value="Unassembled WGS sequence"/>
</dbReference>
<dbReference type="InterPro" id="IPR022398">
    <property type="entry name" value="Peptidase_S8_His-AS"/>
</dbReference>
<dbReference type="AlphaFoldDB" id="A0A7C9NL41"/>
<comment type="similarity">
    <text evidence="1 6 7">Belongs to the peptidase S8 family.</text>
</comment>
<dbReference type="GO" id="GO:0006508">
    <property type="term" value="P:proteolysis"/>
    <property type="evidence" value="ECO:0007669"/>
    <property type="project" value="UniProtKB-KW"/>
</dbReference>
<evidence type="ECO:0000313" key="10">
    <source>
        <dbReference type="EMBL" id="NAS21136.1"/>
    </source>
</evidence>
<evidence type="ECO:0000256" key="4">
    <source>
        <dbReference type="ARBA" id="ARBA00022825"/>
    </source>
</evidence>
<dbReference type="PRINTS" id="PR00723">
    <property type="entry name" value="SUBTILISIN"/>
</dbReference>
<evidence type="ECO:0000256" key="1">
    <source>
        <dbReference type="ARBA" id="ARBA00011073"/>
    </source>
</evidence>
<dbReference type="PROSITE" id="PS00137">
    <property type="entry name" value="SUBTILASE_HIS"/>
    <property type="match status" value="1"/>
</dbReference>
<protein>
    <submittedName>
        <fullName evidence="10">S8 family serine peptidase</fullName>
    </submittedName>
</protein>
<dbReference type="PANTHER" id="PTHR43806">
    <property type="entry name" value="PEPTIDASE S8"/>
    <property type="match status" value="1"/>
</dbReference>
<evidence type="ECO:0000256" key="2">
    <source>
        <dbReference type="ARBA" id="ARBA00022670"/>
    </source>
</evidence>
<dbReference type="InterPro" id="IPR036852">
    <property type="entry name" value="Peptidase_S8/S53_dom_sf"/>
</dbReference>
<proteinExistence type="inferred from homology"/>
<dbReference type="Gene3D" id="3.40.50.200">
    <property type="entry name" value="Peptidase S8/S53 domain"/>
    <property type="match status" value="1"/>
</dbReference>
<name>A0A7C9NL41_9ACTN</name>
<feature type="active site" description="Charge relay system" evidence="5 6">
    <location>
        <position position="227"/>
    </location>
</feature>
<dbReference type="InterPro" id="IPR000209">
    <property type="entry name" value="Peptidase_S8/S53_dom"/>
</dbReference>
<gene>
    <name evidence="10" type="ORF">GT755_05470</name>
</gene>
<sequence>MRGELRTPGGVREDRDVRNQGGPVRKAVFAGLALTLLTTACAASQETAAVSQDYLVFYPPGQGGAATDAVEAVGGDVLSEDAQLGYLVARAARLPSGPAIVGVMPDRPIGEVARVKPAAKPVARPAAGPRRAAVKDEPLAGRQWDMRMIGATASGSYKKQIGNHKVLVGVIDTGIDGRHPDIAPNFNRKLSRNFVTDRPKDPKGKNLDGPCEHKGCKDPADVDDDGHGTHVASTIASPLNGIGIGGVAPGVSLVNLRAGTDSGYFFLKPTMDALKYAGDNGIDVVNMSFYVDPWNFNCPANPADTPAQQSEQKAIIAGMTRAVAYARARGVTLVSAIGNGSTDLGDPKQDTGSPDYPSGAAKSRKIDNTCLNVPAELPGVIAVTSVGPSKRKAVYSDYGAEQADVAAPGGDTLDTGTSLKGAAREILAAAPQKALRASTSIDAKGQPLTSSVIRECKNGTCSYYQYLEGTSMAAPHVAGVAALLVARFGKPGRGGLELDPARLESLLYASTYDRGCPASGNYRYSADATHVCVGSTAKNGFYGNGIVSALKAVTIPGT</sequence>
<comment type="caution">
    <text evidence="10">The sequence shown here is derived from an EMBL/GenBank/DDBJ whole genome shotgun (WGS) entry which is preliminary data.</text>
</comment>
<evidence type="ECO:0000256" key="5">
    <source>
        <dbReference type="PIRSR" id="PIRSR615500-1"/>
    </source>
</evidence>
<evidence type="ECO:0000259" key="9">
    <source>
        <dbReference type="Pfam" id="PF00082"/>
    </source>
</evidence>
<dbReference type="InterPro" id="IPR023828">
    <property type="entry name" value="Peptidase_S8_Ser-AS"/>
</dbReference>
<feature type="domain" description="Peptidase S8/S53" evidence="9">
    <location>
        <begin position="164"/>
        <end position="511"/>
    </location>
</feature>
<evidence type="ECO:0000313" key="11">
    <source>
        <dbReference type="Proteomes" id="UP000479526"/>
    </source>
</evidence>
<dbReference type="PROSITE" id="PS00136">
    <property type="entry name" value="SUBTILASE_ASP"/>
    <property type="match status" value="1"/>
</dbReference>
<dbReference type="InterPro" id="IPR023827">
    <property type="entry name" value="Peptidase_S8_Asp-AS"/>
</dbReference>
<keyword evidence="11" id="KW-1185">Reference proteome</keyword>
<dbReference type="Pfam" id="PF00082">
    <property type="entry name" value="Peptidase_S8"/>
    <property type="match status" value="1"/>
</dbReference>
<dbReference type="PROSITE" id="PS51892">
    <property type="entry name" value="SUBTILASE"/>
    <property type="match status" value="1"/>
</dbReference>
<evidence type="ECO:0000256" key="7">
    <source>
        <dbReference type="RuleBase" id="RU003355"/>
    </source>
</evidence>
<feature type="active site" description="Charge relay system" evidence="5 6">
    <location>
        <position position="172"/>
    </location>
</feature>
<keyword evidence="2 6" id="KW-0645">Protease</keyword>